<dbReference type="GO" id="GO:0005524">
    <property type="term" value="F:ATP binding"/>
    <property type="evidence" value="ECO:0007669"/>
    <property type="project" value="UniProtKB-UniRule"/>
</dbReference>
<dbReference type="PROSITE" id="PS50893">
    <property type="entry name" value="ABC_TRANSPORTER_2"/>
    <property type="match status" value="1"/>
</dbReference>
<comment type="similarity">
    <text evidence="2 10">Belongs to the ABC transporter superfamily.</text>
</comment>
<dbReference type="SUPFAM" id="SSF52540">
    <property type="entry name" value="P-loop containing nucleoside triphosphate hydrolases"/>
    <property type="match status" value="1"/>
</dbReference>
<evidence type="ECO:0000256" key="9">
    <source>
        <dbReference type="ARBA" id="ARBA00025157"/>
    </source>
</evidence>
<keyword evidence="4 10" id="KW-1003">Cell membrane</keyword>
<evidence type="ECO:0000256" key="1">
    <source>
        <dbReference type="ARBA" id="ARBA00004202"/>
    </source>
</evidence>
<gene>
    <name evidence="12" type="ordered locus">PACID_08900</name>
</gene>
<evidence type="ECO:0000313" key="12">
    <source>
        <dbReference type="EMBL" id="AFV88728.1"/>
    </source>
</evidence>
<name>K7RUT5_ACIA4</name>
<dbReference type="InterPro" id="IPR003593">
    <property type="entry name" value="AAA+_ATPase"/>
</dbReference>
<dbReference type="NCBIfam" id="TIGR01166">
    <property type="entry name" value="cbiO"/>
    <property type="match status" value="1"/>
</dbReference>
<protein>
    <recommendedName>
        <fullName evidence="10">ABC transporter ATP-binding protein</fullName>
    </recommendedName>
</protein>
<dbReference type="EMBL" id="CP003493">
    <property type="protein sequence ID" value="AFV88728.1"/>
    <property type="molecule type" value="Genomic_DNA"/>
</dbReference>
<keyword evidence="7" id="KW-1278">Translocase</keyword>
<dbReference type="InterPro" id="IPR015856">
    <property type="entry name" value="ABC_transpr_CbiO/EcfA_su"/>
</dbReference>
<organism evidence="12 13">
    <name type="scientific">Acidipropionibacterium acidipropionici (strain ATCC 4875 / DSM 20272 / JCM 6432 / NBRC 12425 / NCIMB 8070 / 4)</name>
    <name type="common">Propionibacterium acidipropionici</name>
    <dbReference type="NCBI Taxonomy" id="1171373"/>
    <lineage>
        <taxon>Bacteria</taxon>
        <taxon>Bacillati</taxon>
        <taxon>Actinomycetota</taxon>
        <taxon>Actinomycetes</taxon>
        <taxon>Propionibacteriales</taxon>
        <taxon>Propionibacteriaceae</taxon>
        <taxon>Acidipropionibacterium</taxon>
    </lineage>
</organism>
<dbReference type="InterPro" id="IPR003439">
    <property type="entry name" value="ABC_transporter-like_ATP-bd"/>
</dbReference>
<evidence type="ECO:0000256" key="5">
    <source>
        <dbReference type="ARBA" id="ARBA00022741"/>
    </source>
</evidence>
<feature type="domain" description="ABC transporter" evidence="11">
    <location>
        <begin position="12"/>
        <end position="247"/>
    </location>
</feature>
<dbReference type="GO" id="GO:0006824">
    <property type="term" value="P:cobalt ion transport"/>
    <property type="evidence" value="ECO:0007669"/>
    <property type="project" value="InterPro"/>
</dbReference>
<comment type="subcellular location">
    <subcellularLocation>
        <location evidence="1 10">Cell membrane</location>
        <topology evidence="1 10">Peripheral membrane protein</topology>
    </subcellularLocation>
</comment>
<keyword evidence="3 10" id="KW-0813">Transport</keyword>
<keyword evidence="5 10" id="KW-0547">Nucleotide-binding</keyword>
<keyword evidence="8 10" id="KW-0472">Membrane</keyword>
<dbReference type="PATRIC" id="fig|1171373.8.peg.901"/>
<keyword evidence="6 10" id="KW-0067">ATP-binding</keyword>
<accession>K7RUT5</accession>
<dbReference type="GO" id="GO:0016887">
    <property type="term" value="F:ATP hydrolysis activity"/>
    <property type="evidence" value="ECO:0007669"/>
    <property type="project" value="InterPro"/>
</dbReference>
<dbReference type="GO" id="GO:0042626">
    <property type="term" value="F:ATPase-coupled transmembrane transporter activity"/>
    <property type="evidence" value="ECO:0007669"/>
    <property type="project" value="TreeGrafter"/>
</dbReference>
<evidence type="ECO:0000256" key="10">
    <source>
        <dbReference type="RuleBase" id="RU364103"/>
    </source>
</evidence>
<dbReference type="Proteomes" id="UP000000214">
    <property type="component" value="Chromosome"/>
</dbReference>
<dbReference type="FunFam" id="3.40.50.300:FF:000224">
    <property type="entry name" value="Energy-coupling factor transporter ATP-binding protein EcfA"/>
    <property type="match status" value="1"/>
</dbReference>
<evidence type="ECO:0000256" key="2">
    <source>
        <dbReference type="ARBA" id="ARBA00005417"/>
    </source>
</evidence>
<dbReference type="AlphaFoldDB" id="K7RUT5"/>
<evidence type="ECO:0000313" key="13">
    <source>
        <dbReference type="Proteomes" id="UP000000214"/>
    </source>
</evidence>
<dbReference type="PANTHER" id="PTHR43553">
    <property type="entry name" value="HEAVY METAL TRANSPORTER"/>
    <property type="match status" value="1"/>
</dbReference>
<dbReference type="InterPro" id="IPR005876">
    <property type="entry name" value="Co_trans_ATP-bd"/>
</dbReference>
<dbReference type="RefSeq" id="WP_015069639.1">
    <property type="nucleotide sequence ID" value="NC_019395.1"/>
</dbReference>
<dbReference type="CDD" id="cd03225">
    <property type="entry name" value="ABC_cobalt_CbiO_domain1"/>
    <property type="match status" value="1"/>
</dbReference>
<dbReference type="HOGENOM" id="CLU_000604_1_22_11"/>
<reference evidence="12 13" key="1">
    <citation type="journal article" date="2012" name="BMC Genomics">
        <title>The genome sequence of Propionibacterium acidipropionici provides insights into its biotechnological and industrial potential.</title>
        <authorList>
            <person name="Parizzi L.P."/>
            <person name="Grassi M.C."/>
            <person name="Llerena L.A."/>
            <person name="Carazzolle M.F."/>
            <person name="Queiroz V.L."/>
            <person name="Lunardi I."/>
            <person name="Zeidler A.F."/>
            <person name="Teixeira P.J."/>
            <person name="Mieczkowski P."/>
            <person name="Rincones J."/>
            <person name="Pereira G.A."/>
        </authorList>
    </citation>
    <scope>NUCLEOTIDE SEQUENCE [LARGE SCALE GENOMIC DNA]</scope>
    <source>
        <strain evidence="13">ATCC 4875 / DSM 20272 / JCM 6432 / NBRC 12425 / NCIMB 8070</strain>
    </source>
</reference>
<dbReference type="Pfam" id="PF00005">
    <property type="entry name" value="ABC_tran"/>
    <property type="match status" value="1"/>
</dbReference>
<evidence type="ECO:0000256" key="4">
    <source>
        <dbReference type="ARBA" id="ARBA00022475"/>
    </source>
</evidence>
<dbReference type="GeneID" id="88083538"/>
<dbReference type="Gene3D" id="3.40.50.300">
    <property type="entry name" value="P-loop containing nucleotide triphosphate hydrolases"/>
    <property type="match status" value="1"/>
</dbReference>
<evidence type="ECO:0000256" key="8">
    <source>
        <dbReference type="ARBA" id="ARBA00023136"/>
    </source>
</evidence>
<evidence type="ECO:0000259" key="11">
    <source>
        <dbReference type="PROSITE" id="PS50893"/>
    </source>
</evidence>
<dbReference type="InterPro" id="IPR017871">
    <property type="entry name" value="ABC_transporter-like_CS"/>
</dbReference>
<dbReference type="InterPro" id="IPR027417">
    <property type="entry name" value="P-loop_NTPase"/>
</dbReference>
<dbReference type="GO" id="GO:0043190">
    <property type="term" value="C:ATP-binding cassette (ABC) transporter complex"/>
    <property type="evidence" value="ECO:0007669"/>
    <property type="project" value="TreeGrafter"/>
</dbReference>
<comment type="function">
    <text evidence="10">Part of an ABC transporter complex. Responsible for energy coupling to the transport system.</text>
</comment>
<dbReference type="KEGG" id="pbo:PACID_08900"/>
<sequence>MTDSLPGTESLLSTEALCATHPGRPMVLSEVSLDMRRGVRVAILGANGSGKTTLLRCLSGSLEPVSGTVRRGGTVLKYSRKALREHRRSVQLVLQDPDDQLFSADVTQDVSFGPMNMGLEVDEVRSRVARALELLGADHLAERATHQLSYGERKRVAVAGAVAMMPDLLLLDEPTAGLDPAGVVQMMAALDRLRDAGTTVVMATHDVDHALAWADEALVVVDHHVVQGPIDELLSDESLISRAHLELPWPLALANRLGLPGRPRNLEEVVGMLGERPAQLAG</sequence>
<dbReference type="SMART" id="SM00382">
    <property type="entry name" value="AAA"/>
    <property type="match status" value="1"/>
</dbReference>
<evidence type="ECO:0000256" key="6">
    <source>
        <dbReference type="ARBA" id="ARBA00022840"/>
    </source>
</evidence>
<evidence type="ECO:0000256" key="7">
    <source>
        <dbReference type="ARBA" id="ARBA00022967"/>
    </source>
</evidence>
<dbReference type="STRING" id="1171373.PACID_08900"/>
<dbReference type="PANTHER" id="PTHR43553:SF24">
    <property type="entry name" value="ENERGY-COUPLING FACTOR TRANSPORTER ATP-BINDING PROTEIN ECFA1"/>
    <property type="match status" value="1"/>
</dbReference>
<evidence type="ECO:0000256" key="3">
    <source>
        <dbReference type="ARBA" id="ARBA00022448"/>
    </source>
</evidence>
<dbReference type="PROSITE" id="PS00211">
    <property type="entry name" value="ABC_TRANSPORTER_1"/>
    <property type="match status" value="1"/>
</dbReference>
<dbReference type="InterPro" id="IPR050095">
    <property type="entry name" value="ECF_ABC_transporter_ATP-bd"/>
</dbReference>
<proteinExistence type="inferred from homology"/>
<dbReference type="eggNOG" id="COG1122">
    <property type="taxonomic scope" value="Bacteria"/>
</dbReference>
<comment type="function">
    <text evidence="9">Probably part of an ABC transporter complex. Responsible for energy coupling to the transport system.</text>
</comment>